<dbReference type="Proteomes" id="UP000217258">
    <property type="component" value="Chromosome I"/>
</dbReference>
<gene>
    <name evidence="1" type="ORF">PISS_a1047</name>
</gene>
<keyword evidence="2" id="KW-1185">Reference proteome</keyword>
<reference evidence="1 2" key="1">
    <citation type="submission" date="2015-06" db="EMBL/GenBank/DDBJ databases">
        <authorList>
            <person name="Xie B.-B."/>
            <person name="Rong J.-C."/>
            <person name="Qin Q.-L."/>
            <person name="Zhang Y.-Z."/>
        </authorList>
    </citation>
    <scope>NUCLEOTIDE SEQUENCE [LARGE SCALE GENOMIC DNA]</scope>
    <source>
        <strain evidence="1 2">KMM 3549</strain>
    </source>
</reference>
<evidence type="ECO:0000313" key="2">
    <source>
        <dbReference type="Proteomes" id="UP000217258"/>
    </source>
</evidence>
<evidence type="ECO:0000313" key="1">
    <source>
        <dbReference type="EMBL" id="ATC90016.1"/>
    </source>
</evidence>
<dbReference type="EMBL" id="CP011030">
    <property type="protein sequence ID" value="ATC90016.1"/>
    <property type="molecule type" value="Genomic_DNA"/>
</dbReference>
<sequence>MVVLLQSGEFALLSVSFDSTSFVKQALLANEKNMHAASDPLRIESFLFIIVT</sequence>
<accession>A0ABN5C7I7</accession>
<organism evidence="1 2">
    <name type="scientific">Pseudoalteromonas issachenkonii</name>
    <dbReference type="NCBI Taxonomy" id="152297"/>
    <lineage>
        <taxon>Bacteria</taxon>
        <taxon>Pseudomonadati</taxon>
        <taxon>Pseudomonadota</taxon>
        <taxon>Gammaproteobacteria</taxon>
        <taxon>Alteromonadales</taxon>
        <taxon>Pseudoalteromonadaceae</taxon>
        <taxon>Pseudoalteromonas</taxon>
    </lineage>
</organism>
<proteinExistence type="predicted"/>
<protein>
    <submittedName>
        <fullName evidence="1">Uncharacterized protein</fullName>
    </submittedName>
</protein>
<name>A0ABN5C7I7_9GAMM</name>